<evidence type="ECO:0000313" key="1">
    <source>
        <dbReference type="EMBL" id="GAG28195.1"/>
    </source>
</evidence>
<dbReference type="AlphaFoldDB" id="X0WC11"/>
<proteinExistence type="predicted"/>
<accession>X0WC11</accession>
<dbReference type="EMBL" id="BARS01031227">
    <property type="protein sequence ID" value="GAG28195.1"/>
    <property type="molecule type" value="Genomic_DNA"/>
</dbReference>
<protein>
    <submittedName>
        <fullName evidence="1">Uncharacterized protein</fullName>
    </submittedName>
</protein>
<name>X0WC11_9ZZZZ</name>
<feature type="non-terminal residue" evidence="1">
    <location>
        <position position="37"/>
    </location>
</feature>
<reference evidence="1" key="1">
    <citation type="journal article" date="2014" name="Front. Microbiol.">
        <title>High frequency of phylogenetically diverse reductive dehalogenase-homologous genes in deep subseafloor sedimentary metagenomes.</title>
        <authorList>
            <person name="Kawai M."/>
            <person name="Futagami T."/>
            <person name="Toyoda A."/>
            <person name="Takaki Y."/>
            <person name="Nishi S."/>
            <person name="Hori S."/>
            <person name="Arai W."/>
            <person name="Tsubouchi T."/>
            <person name="Morono Y."/>
            <person name="Uchiyama I."/>
            <person name="Ito T."/>
            <person name="Fujiyama A."/>
            <person name="Inagaki F."/>
            <person name="Takami H."/>
        </authorList>
    </citation>
    <scope>NUCLEOTIDE SEQUENCE</scope>
    <source>
        <strain evidence="1">Expedition CK06-06</strain>
    </source>
</reference>
<organism evidence="1">
    <name type="scientific">marine sediment metagenome</name>
    <dbReference type="NCBI Taxonomy" id="412755"/>
    <lineage>
        <taxon>unclassified sequences</taxon>
        <taxon>metagenomes</taxon>
        <taxon>ecological metagenomes</taxon>
    </lineage>
</organism>
<gene>
    <name evidence="1" type="ORF">S01H1_48619</name>
</gene>
<comment type="caution">
    <text evidence="1">The sequence shown here is derived from an EMBL/GenBank/DDBJ whole genome shotgun (WGS) entry which is preliminary data.</text>
</comment>
<sequence>MLVIPGQKSKDTCDGVNRRELLRVGGSAMLGLSTAGL</sequence>